<evidence type="ECO:0000313" key="3">
    <source>
        <dbReference type="Proteomes" id="UP000034680"/>
    </source>
</evidence>
<comment type="caution">
    <text evidence="2">The sequence shown here is derived from an EMBL/GenBank/DDBJ whole genome shotgun (WGS) entry which is preliminary data.</text>
</comment>
<dbReference type="EMBL" id="LCUC01000056">
    <property type="protein sequence ID" value="KKY38539.1"/>
    <property type="molecule type" value="Genomic_DNA"/>
</dbReference>
<keyword evidence="3" id="KW-1185">Reference proteome</keyword>
<name>A0A0G2FXA9_9PEZI</name>
<protein>
    <submittedName>
        <fullName evidence="2">Uncharacterized protein</fullName>
    </submittedName>
</protein>
<dbReference type="Proteomes" id="UP000034680">
    <property type="component" value="Unassembled WGS sequence"/>
</dbReference>
<dbReference type="OrthoDB" id="4941431at2759"/>
<keyword evidence="1" id="KW-0732">Signal</keyword>
<reference evidence="2 3" key="1">
    <citation type="submission" date="2015-05" db="EMBL/GenBank/DDBJ databases">
        <title>Distinctive expansion of gene families associated with plant cell wall degradation and secondary metabolism in the genomes of grapevine trunk pathogens.</title>
        <authorList>
            <person name="Lawrence D.P."/>
            <person name="Travadon R."/>
            <person name="Rolshausen P.E."/>
            <person name="Baumgartner K."/>
        </authorList>
    </citation>
    <scope>NUCLEOTIDE SEQUENCE [LARGE SCALE GENOMIC DNA]</scope>
    <source>
        <strain evidence="2">DA912</strain>
    </source>
</reference>
<sequence length="154" mass="16611">MRFSTIFAGALAAVASAAPTTEKRGELDISQLNNLEKFNSLDVNYLNRINSLDLQLLNTLAVQNNFNALAFQGLFQGQAFDVNALLQLQQLQTVLQLGQLGVFNAFDLSSLNLQALQLGLISNVGAFDLSSLVDASLIPQITAISEQTIIVAKE</sequence>
<dbReference type="AlphaFoldDB" id="A0A0G2FXA9"/>
<evidence type="ECO:0000256" key="1">
    <source>
        <dbReference type="SAM" id="SignalP"/>
    </source>
</evidence>
<reference evidence="2 3" key="2">
    <citation type="submission" date="2015-05" db="EMBL/GenBank/DDBJ databases">
        <authorList>
            <person name="Morales-Cruz A."/>
            <person name="Amrine K.C."/>
            <person name="Cantu D."/>
        </authorList>
    </citation>
    <scope>NUCLEOTIDE SEQUENCE [LARGE SCALE GENOMIC DNA]</scope>
    <source>
        <strain evidence="2">DA912</strain>
    </source>
</reference>
<feature type="signal peptide" evidence="1">
    <location>
        <begin position="1"/>
        <end position="17"/>
    </location>
</feature>
<accession>A0A0G2FXA9</accession>
<proteinExistence type="predicted"/>
<feature type="chain" id="PRO_5002544404" evidence="1">
    <location>
        <begin position="18"/>
        <end position="154"/>
    </location>
</feature>
<gene>
    <name evidence="2" type="ORF">UCDDA912_g01376</name>
</gene>
<organism evidence="2 3">
    <name type="scientific">Diaporthe ampelina</name>
    <dbReference type="NCBI Taxonomy" id="1214573"/>
    <lineage>
        <taxon>Eukaryota</taxon>
        <taxon>Fungi</taxon>
        <taxon>Dikarya</taxon>
        <taxon>Ascomycota</taxon>
        <taxon>Pezizomycotina</taxon>
        <taxon>Sordariomycetes</taxon>
        <taxon>Sordariomycetidae</taxon>
        <taxon>Diaporthales</taxon>
        <taxon>Diaporthaceae</taxon>
        <taxon>Diaporthe</taxon>
    </lineage>
</organism>
<evidence type="ECO:0000313" key="2">
    <source>
        <dbReference type="EMBL" id="KKY38539.1"/>
    </source>
</evidence>